<dbReference type="Proteomes" id="UP000887013">
    <property type="component" value="Unassembled WGS sequence"/>
</dbReference>
<organism evidence="1 2">
    <name type="scientific">Nephila pilipes</name>
    <name type="common">Giant wood spider</name>
    <name type="synonym">Nephila maculata</name>
    <dbReference type="NCBI Taxonomy" id="299642"/>
    <lineage>
        <taxon>Eukaryota</taxon>
        <taxon>Metazoa</taxon>
        <taxon>Ecdysozoa</taxon>
        <taxon>Arthropoda</taxon>
        <taxon>Chelicerata</taxon>
        <taxon>Arachnida</taxon>
        <taxon>Araneae</taxon>
        <taxon>Araneomorphae</taxon>
        <taxon>Entelegynae</taxon>
        <taxon>Araneoidea</taxon>
        <taxon>Nephilidae</taxon>
        <taxon>Nephila</taxon>
    </lineage>
</organism>
<keyword evidence="2" id="KW-1185">Reference proteome</keyword>
<evidence type="ECO:0000313" key="2">
    <source>
        <dbReference type="Proteomes" id="UP000887013"/>
    </source>
</evidence>
<sequence>MLRRSGLTTEKAMWLFKWYSLGCSDKLAESSYVEEMSIDDPPVALSSGFQNAKNVDNSSDEDLEEQSFSRYGEKKKRNAATVVLIFSQNFGFTALVFDRLRTPTRWCYRSNFIEI</sequence>
<reference evidence="1" key="1">
    <citation type="submission" date="2020-08" db="EMBL/GenBank/DDBJ databases">
        <title>Multicomponent nature underlies the extraordinary mechanical properties of spider dragline silk.</title>
        <authorList>
            <person name="Kono N."/>
            <person name="Nakamura H."/>
            <person name="Mori M."/>
            <person name="Yoshida Y."/>
            <person name="Ohtoshi R."/>
            <person name="Malay A.D."/>
            <person name="Moran D.A.P."/>
            <person name="Tomita M."/>
            <person name="Numata K."/>
            <person name="Arakawa K."/>
        </authorList>
    </citation>
    <scope>NUCLEOTIDE SEQUENCE</scope>
</reference>
<dbReference type="AlphaFoldDB" id="A0A8X6QNS5"/>
<gene>
    <name evidence="1" type="ORF">NPIL_202261</name>
</gene>
<evidence type="ECO:0000313" key="1">
    <source>
        <dbReference type="EMBL" id="GFU28748.1"/>
    </source>
</evidence>
<comment type="caution">
    <text evidence="1">The sequence shown here is derived from an EMBL/GenBank/DDBJ whole genome shotgun (WGS) entry which is preliminary data.</text>
</comment>
<protein>
    <submittedName>
        <fullName evidence="1">Uncharacterized protein</fullName>
    </submittedName>
</protein>
<name>A0A8X6QNS5_NEPPI</name>
<proteinExistence type="predicted"/>
<dbReference type="EMBL" id="BMAW01082342">
    <property type="protein sequence ID" value="GFU28748.1"/>
    <property type="molecule type" value="Genomic_DNA"/>
</dbReference>
<accession>A0A8X6QNS5</accession>